<evidence type="ECO:0000313" key="2">
    <source>
        <dbReference type="EMBL" id="KGL40574.1"/>
    </source>
</evidence>
<reference evidence="2 3" key="1">
    <citation type="submission" date="2014-05" db="EMBL/GenBank/DDBJ databases">
        <title>Novel Listeriaceae from food processing environments.</title>
        <authorList>
            <person name="den Bakker H.C."/>
        </authorList>
    </citation>
    <scope>NUCLEOTIDE SEQUENCE [LARGE SCALE GENOMIC DNA]</scope>
    <source>
        <strain evidence="2 3">FSL A5-0281</strain>
    </source>
</reference>
<feature type="region of interest" description="Disordered" evidence="1">
    <location>
        <begin position="1"/>
        <end position="20"/>
    </location>
</feature>
<sequence length="101" mass="11080">MSQLKSNIGQAHQVATSMGHATDAMWQSGLKQTQQANRTSVKVSQDAKQSSDKVKHLMMQLGRSFGRDVAHIRSVAQEFERMVHEVGNGLDFSGTAPRIGK</sequence>
<accession>A0A099W480</accession>
<dbReference type="GeneID" id="58717399"/>
<dbReference type="AlphaFoldDB" id="A0A099W480"/>
<evidence type="ECO:0008006" key="4">
    <source>
        <dbReference type="Google" id="ProtNLM"/>
    </source>
</evidence>
<dbReference type="EMBL" id="JNFA01000023">
    <property type="protein sequence ID" value="KGL40574.1"/>
    <property type="molecule type" value="Genomic_DNA"/>
</dbReference>
<feature type="region of interest" description="Disordered" evidence="1">
    <location>
        <begin position="27"/>
        <end position="53"/>
    </location>
</feature>
<keyword evidence="3" id="KW-1185">Reference proteome</keyword>
<dbReference type="Proteomes" id="UP000029844">
    <property type="component" value="Unassembled WGS sequence"/>
</dbReference>
<dbReference type="RefSeq" id="WP_036085774.1">
    <property type="nucleotide sequence ID" value="NZ_CBCSHQ010000012.1"/>
</dbReference>
<comment type="caution">
    <text evidence="2">The sequence shown here is derived from an EMBL/GenBank/DDBJ whole genome shotgun (WGS) entry which is preliminary data.</text>
</comment>
<gene>
    <name evidence="2" type="ORF">EP57_08440</name>
</gene>
<dbReference type="OrthoDB" id="2361452at2"/>
<name>A0A099W480_9LIST</name>
<proteinExistence type="predicted"/>
<organism evidence="2 3">
    <name type="scientific">Listeria booriae</name>
    <dbReference type="NCBI Taxonomy" id="1552123"/>
    <lineage>
        <taxon>Bacteria</taxon>
        <taxon>Bacillati</taxon>
        <taxon>Bacillota</taxon>
        <taxon>Bacilli</taxon>
        <taxon>Bacillales</taxon>
        <taxon>Listeriaceae</taxon>
        <taxon>Listeria</taxon>
    </lineage>
</organism>
<evidence type="ECO:0000313" key="3">
    <source>
        <dbReference type="Proteomes" id="UP000029844"/>
    </source>
</evidence>
<dbReference type="NCBIfam" id="TIGR04197">
    <property type="entry name" value="T7SS_SACOL2603"/>
    <property type="match status" value="1"/>
</dbReference>
<dbReference type="eggNOG" id="ENOG5034357">
    <property type="taxonomic scope" value="Bacteria"/>
</dbReference>
<protein>
    <recommendedName>
        <fullName evidence="4">Type VII secretion effector</fullName>
    </recommendedName>
</protein>
<dbReference type="InterPro" id="IPR021477">
    <property type="entry name" value="TVIIS_effector_SACOL2603_fam"/>
</dbReference>
<feature type="compositionally biased region" description="Polar residues" evidence="1">
    <location>
        <begin position="29"/>
        <end position="48"/>
    </location>
</feature>
<evidence type="ECO:0000256" key="1">
    <source>
        <dbReference type="SAM" id="MobiDB-lite"/>
    </source>
</evidence>
<dbReference type="STRING" id="1552123.EP57_08440"/>
<feature type="compositionally biased region" description="Polar residues" evidence="1">
    <location>
        <begin position="1"/>
        <end position="16"/>
    </location>
</feature>